<reference evidence="5" key="1">
    <citation type="submission" date="2018-01" db="EMBL/GenBank/DDBJ databases">
        <authorList>
            <person name="Li J."/>
        </authorList>
    </citation>
    <scope>NUCLEOTIDE SEQUENCE [LARGE SCALE GENOMIC DNA]</scope>
    <source>
        <strain evidence="5">592</strain>
    </source>
</reference>
<dbReference type="InterPro" id="IPR009057">
    <property type="entry name" value="Homeodomain-like_sf"/>
</dbReference>
<dbReference type="OrthoDB" id="9805134at2"/>
<dbReference type="InterPro" id="IPR036271">
    <property type="entry name" value="Tet_transcr_reg_TetR-rel_C_sf"/>
</dbReference>
<dbReference type="Pfam" id="PF16925">
    <property type="entry name" value="TetR_C_13"/>
    <property type="match status" value="1"/>
</dbReference>
<proteinExistence type="predicted"/>
<accession>A0A2S0WM83</accession>
<evidence type="ECO:0000256" key="3">
    <source>
        <dbReference type="ARBA" id="ARBA00023163"/>
    </source>
</evidence>
<sequence length="195" mass="21447">MRSSDVDTRQLILDTAQEHMARKGYAAVGLNEILTGAGVPKGSFYHYFPSKDAFGEALLKSYFDDYLGSMDELIADTTKDGAARVMEYWQRFHTLQSFDQYQGKCLVVKLGAEVSDLSEAMRVQLDIGTAGLVGRIEKLIAGGVADGTLSRDIDAAFMAATLYDLWVGASVMAKIQRRPEALDRALTTTRTLLHL</sequence>
<evidence type="ECO:0000313" key="5">
    <source>
        <dbReference type="Proteomes" id="UP000244384"/>
    </source>
</evidence>
<evidence type="ECO:0000256" key="2">
    <source>
        <dbReference type="ARBA" id="ARBA00023125"/>
    </source>
</evidence>
<keyword evidence="2" id="KW-0238">DNA-binding</keyword>
<dbReference type="AlphaFoldDB" id="A0A2S0WM83"/>
<dbReference type="Proteomes" id="UP000244384">
    <property type="component" value="Chromosome"/>
</dbReference>
<dbReference type="InterPro" id="IPR011075">
    <property type="entry name" value="TetR_C"/>
</dbReference>
<keyword evidence="1" id="KW-0805">Transcription regulation</keyword>
<dbReference type="GO" id="GO:0003677">
    <property type="term" value="F:DNA binding"/>
    <property type="evidence" value="ECO:0007669"/>
    <property type="project" value="UniProtKB-UniRule"/>
</dbReference>
<dbReference type="Pfam" id="PF00440">
    <property type="entry name" value="TetR_N"/>
    <property type="match status" value="1"/>
</dbReference>
<accession>A0A5F2EPG8</accession>
<keyword evidence="3" id="KW-0804">Transcription</keyword>
<dbReference type="InterPro" id="IPR001647">
    <property type="entry name" value="HTH_TetR"/>
</dbReference>
<keyword evidence="5" id="KW-1185">Reference proteome</keyword>
<name>A0A2S0WM83_9ACTN</name>
<evidence type="ECO:0000313" key="4">
    <source>
        <dbReference type="EMBL" id="AWB92412.1"/>
    </source>
</evidence>
<dbReference type="SUPFAM" id="SSF48498">
    <property type="entry name" value="Tetracyclin repressor-like, C-terminal domain"/>
    <property type="match status" value="1"/>
</dbReference>
<dbReference type="PANTHER" id="PTHR47506">
    <property type="entry name" value="TRANSCRIPTIONAL REGULATORY PROTEIN"/>
    <property type="match status" value="1"/>
</dbReference>
<dbReference type="PRINTS" id="PR00455">
    <property type="entry name" value="HTHTETR"/>
</dbReference>
<organism evidence="4 5">
    <name type="scientific">Aeromicrobium chenweiae</name>
    <dbReference type="NCBI Taxonomy" id="2079793"/>
    <lineage>
        <taxon>Bacteria</taxon>
        <taxon>Bacillati</taxon>
        <taxon>Actinomycetota</taxon>
        <taxon>Actinomycetes</taxon>
        <taxon>Propionibacteriales</taxon>
        <taxon>Nocardioidaceae</taxon>
        <taxon>Aeromicrobium</taxon>
    </lineage>
</organism>
<protein>
    <submittedName>
        <fullName evidence="4">TetR family transcriptional regulator</fullName>
    </submittedName>
</protein>
<dbReference type="Gene3D" id="1.10.357.10">
    <property type="entry name" value="Tetracycline Repressor, domain 2"/>
    <property type="match status" value="1"/>
</dbReference>
<dbReference type="EMBL" id="CP026952">
    <property type="protein sequence ID" value="AWB92412.1"/>
    <property type="molecule type" value="Genomic_DNA"/>
</dbReference>
<dbReference type="SUPFAM" id="SSF46689">
    <property type="entry name" value="Homeodomain-like"/>
    <property type="match status" value="1"/>
</dbReference>
<dbReference type="KEGG" id="aez:C3E78_09475"/>
<gene>
    <name evidence="4" type="ORF">C3E78_09475</name>
</gene>
<dbReference type="PANTHER" id="PTHR47506:SF6">
    <property type="entry name" value="HTH-TYPE TRANSCRIPTIONAL REPRESSOR NEMR"/>
    <property type="match status" value="1"/>
</dbReference>
<dbReference type="PROSITE" id="PS50977">
    <property type="entry name" value="HTH_TETR_2"/>
    <property type="match status" value="1"/>
</dbReference>
<dbReference type="RefSeq" id="WP_108578057.1">
    <property type="nucleotide sequence ID" value="NZ_CP026952.1"/>
</dbReference>
<evidence type="ECO:0000256" key="1">
    <source>
        <dbReference type="ARBA" id="ARBA00023015"/>
    </source>
</evidence>